<feature type="transmembrane region" description="Helical" evidence="5">
    <location>
        <begin position="21"/>
        <end position="44"/>
    </location>
</feature>
<dbReference type="PANTHER" id="PTHR43471">
    <property type="entry name" value="ABC TRANSPORTER PERMEASE"/>
    <property type="match status" value="1"/>
</dbReference>
<dbReference type="InParanoid" id="A0A7X0MTP7"/>
<proteinExistence type="predicted"/>
<dbReference type="GO" id="GO:0140359">
    <property type="term" value="F:ABC-type transporter activity"/>
    <property type="evidence" value="ECO:0007669"/>
    <property type="project" value="InterPro"/>
</dbReference>
<feature type="transmembrane region" description="Helical" evidence="5">
    <location>
        <begin position="267"/>
        <end position="287"/>
    </location>
</feature>
<feature type="transmembrane region" description="Helical" evidence="5">
    <location>
        <begin position="350"/>
        <end position="372"/>
    </location>
</feature>
<evidence type="ECO:0000256" key="1">
    <source>
        <dbReference type="ARBA" id="ARBA00004141"/>
    </source>
</evidence>
<evidence type="ECO:0000313" key="7">
    <source>
        <dbReference type="EMBL" id="MBB6519751.1"/>
    </source>
</evidence>
<reference evidence="7 8" key="1">
    <citation type="submission" date="2020-08" db="EMBL/GenBank/DDBJ databases">
        <title>Genomic Encyclopedia of Type Strains, Phase IV (KMG-IV): sequencing the most valuable type-strain genomes for metagenomic binning, comparative biology and taxonomic classification.</title>
        <authorList>
            <person name="Goeker M."/>
        </authorList>
    </citation>
    <scope>NUCLEOTIDE SEQUENCE [LARGE SCALE GENOMIC DNA]</scope>
    <source>
        <strain evidence="7 8">DSM 22368</strain>
    </source>
</reference>
<keyword evidence="8" id="KW-1185">Reference proteome</keyword>
<feature type="domain" description="ABC-2 type transporter transmembrane" evidence="6">
    <location>
        <begin position="26"/>
        <end position="366"/>
    </location>
</feature>
<name>A0A7X0MTP7_9GAMM</name>
<evidence type="ECO:0000313" key="8">
    <source>
        <dbReference type="Proteomes" id="UP000528457"/>
    </source>
</evidence>
<comment type="caution">
    <text evidence="7">The sequence shown here is derived from an EMBL/GenBank/DDBJ whole genome shotgun (WGS) entry which is preliminary data.</text>
</comment>
<dbReference type="InterPro" id="IPR013525">
    <property type="entry name" value="ABC2_TM"/>
</dbReference>
<feature type="transmembrane region" description="Helical" evidence="5">
    <location>
        <begin position="299"/>
        <end position="317"/>
    </location>
</feature>
<protein>
    <submittedName>
        <fullName evidence="7">Sodium transport system permease protein</fullName>
    </submittedName>
</protein>
<evidence type="ECO:0000256" key="3">
    <source>
        <dbReference type="ARBA" id="ARBA00022989"/>
    </source>
</evidence>
<dbReference type="Pfam" id="PF12698">
    <property type="entry name" value="ABC2_membrane_3"/>
    <property type="match status" value="1"/>
</dbReference>
<dbReference type="EMBL" id="JACHHT010000001">
    <property type="protein sequence ID" value="MBB6519751.1"/>
    <property type="molecule type" value="Genomic_DNA"/>
</dbReference>
<organism evidence="7 8">
    <name type="scientific">Pseudoteredinibacter isoporae</name>
    <dbReference type="NCBI Taxonomy" id="570281"/>
    <lineage>
        <taxon>Bacteria</taxon>
        <taxon>Pseudomonadati</taxon>
        <taxon>Pseudomonadota</taxon>
        <taxon>Gammaproteobacteria</taxon>
        <taxon>Cellvibrionales</taxon>
        <taxon>Cellvibrionaceae</taxon>
        <taxon>Pseudoteredinibacter</taxon>
    </lineage>
</organism>
<gene>
    <name evidence="7" type="ORF">HNR48_000029</name>
</gene>
<evidence type="ECO:0000256" key="2">
    <source>
        <dbReference type="ARBA" id="ARBA00022692"/>
    </source>
</evidence>
<evidence type="ECO:0000256" key="5">
    <source>
        <dbReference type="SAM" id="Phobius"/>
    </source>
</evidence>
<feature type="transmembrane region" description="Helical" evidence="5">
    <location>
        <begin position="225"/>
        <end position="247"/>
    </location>
</feature>
<dbReference type="PANTHER" id="PTHR43471:SF3">
    <property type="entry name" value="ABC TRANSPORTER PERMEASE PROTEIN NATB"/>
    <property type="match status" value="1"/>
</dbReference>
<keyword evidence="2 5" id="KW-0812">Transmembrane</keyword>
<sequence>MAAWINIYKKEMKDAVRDRRSVMAALSYSIGTPLIMCLLFVAMIDKFSSPSALYITMENSRQALELMRHLASHDIFPDAELPEGKTAKAITLQIDKNYLYAMQHGELAKVTITADFSDDNLRSSIRRVQRELQSFSREVAALRLLTRGVSPEVIRVLDVQAKDTAKPEAKGGFIIGVAIFMMIYAVFISGMNLAIDTSAGERERNSLALMLSLPIRVGDLVLGKLLAVSSFALFGLCMILLVSKIAYSFVPWQDLGANVIIDARFALYMLLFSFPLGLLAASMQLFVSFMAKTFKEAQSYLTIVLIVPMGMAMVTGYDIGPDVLRWLPVSGQQKALMEVVKGNALPWDSLLIATAITLLLTGALVAALIKLLSSEKTVFSL</sequence>
<dbReference type="RefSeq" id="WP_166853205.1">
    <property type="nucleotide sequence ID" value="NZ_JAAONY010000001.1"/>
</dbReference>
<feature type="transmembrane region" description="Helical" evidence="5">
    <location>
        <begin position="173"/>
        <end position="195"/>
    </location>
</feature>
<accession>A0A7X0MTP7</accession>
<evidence type="ECO:0000259" key="6">
    <source>
        <dbReference type="Pfam" id="PF12698"/>
    </source>
</evidence>
<evidence type="ECO:0000256" key="4">
    <source>
        <dbReference type="ARBA" id="ARBA00023136"/>
    </source>
</evidence>
<comment type="subcellular location">
    <subcellularLocation>
        <location evidence="1">Membrane</location>
        <topology evidence="1">Multi-pass membrane protein</topology>
    </subcellularLocation>
</comment>
<dbReference type="Proteomes" id="UP000528457">
    <property type="component" value="Unassembled WGS sequence"/>
</dbReference>
<keyword evidence="4 5" id="KW-0472">Membrane</keyword>
<dbReference type="GO" id="GO:0016020">
    <property type="term" value="C:membrane"/>
    <property type="evidence" value="ECO:0007669"/>
    <property type="project" value="UniProtKB-SubCell"/>
</dbReference>
<keyword evidence="3 5" id="KW-1133">Transmembrane helix</keyword>
<dbReference type="AlphaFoldDB" id="A0A7X0MTP7"/>